<dbReference type="RefSeq" id="WP_055037378.1">
    <property type="nucleotide sequence ID" value="NZ_AP014854.2"/>
</dbReference>
<evidence type="ECO:0008006" key="4">
    <source>
        <dbReference type="Google" id="ProtNLM"/>
    </source>
</evidence>
<sequence length="168" mass="17806">MNAISNDGEVIRSVTLSSLTELLQSRGYRVERATDAAGVELLRSATGGLAFEIRVGSLALAPSDAVLDFSCHAALKVEGTLDAAVPNAWNNSRRYARLHLHGGFLVLTQDVSVAGGVLPGYVLTQMEIWERLLQDLPGFLRTEIAQVNAAGPSAMIASSTREDDVAAA</sequence>
<keyword evidence="3" id="KW-1185">Reference proteome</keyword>
<dbReference type="AlphaFoldDB" id="A0A0H5BH78"/>
<gene>
    <name evidence="1" type="ORF">BV133_2881</name>
    <name evidence="2" type="ORF">BVIRIDIS_13070</name>
</gene>
<protein>
    <recommendedName>
        <fullName evidence="4">YbjN domain-containing protein</fullName>
    </recommendedName>
</protein>
<reference evidence="2" key="2">
    <citation type="submission" date="2015-11" db="EMBL/GenBank/DDBJ databases">
        <authorList>
            <person name="Zhang Y."/>
            <person name="Guo Z."/>
        </authorList>
    </citation>
    <scope>NUCLEOTIDE SEQUENCE</scope>
    <source>
        <strain evidence="2">1</strain>
    </source>
</reference>
<dbReference type="EMBL" id="AP014854">
    <property type="protein sequence ID" value="BAS00475.1"/>
    <property type="molecule type" value="Genomic_DNA"/>
</dbReference>
<reference evidence="3" key="3">
    <citation type="journal article" date="2016" name="Genome Announc.">
        <title>Revised genome sequence of the purple photosynthetic bacterium Blastochloris viridis.</title>
        <authorList>
            <person name="Liu L.N."/>
            <person name="Faulkner M."/>
            <person name="Liu X."/>
            <person name="Huang F."/>
            <person name="Darby A.C."/>
            <person name="Hall N."/>
        </authorList>
    </citation>
    <scope>NUCLEOTIDE SEQUENCE [LARGE SCALE GENOMIC DNA]</scope>
    <source>
        <strain evidence="3">ATCC 19567 / DSM 133 / F</strain>
    </source>
</reference>
<evidence type="ECO:0000313" key="1">
    <source>
        <dbReference type="EMBL" id="BAS00475.1"/>
    </source>
</evidence>
<dbReference type="KEGG" id="bvr:BVIR_1862"/>
<evidence type="ECO:0000313" key="3">
    <source>
        <dbReference type="Proteomes" id="UP000065734"/>
    </source>
</evidence>
<accession>A0A0H5BH78</accession>
<dbReference type="Proteomes" id="UP000065734">
    <property type="component" value="Chromosome I"/>
</dbReference>
<name>A0A0H5BH78_BLAVI</name>
<dbReference type="EMBL" id="LN907867">
    <property type="protein sequence ID" value="CUU42299.1"/>
    <property type="molecule type" value="Genomic_DNA"/>
</dbReference>
<dbReference type="Pfam" id="PF10722">
    <property type="entry name" value="YbjN"/>
    <property type="match status" value="1"/>
</dbReference>
<dbReference type="InterPro" id="IPR019660">
    <property type="entry name" value="Put_sensory_transdc_reg_YbjN"/>
</dbReference>
<evidence type="ECO:0000313" key="2">
    <source>
        <dbReference type="EMBL" id="CUU42299.1"/>
    </source>
</evidence>
<organism evidence="2 3">
    <name type="scientific">Blastochloris viridis</name>
    <name type="common">Rhodopseudomonas viridis</name>
    <dbReference type="NCBI Taxonomy" id="1079"/>
    <lineage>
        <taxon>Bacteria</taxon>
        <taxon>Pseudomonadati</taxon>
        <taxon>Pseudomonadota</taxon>
        <taxon>Alphaproteobacteria</taxon>
        <taxon>Hyphomicrobiales</taxon>
        <taxon>Blastochloridaceae</taxon>
        <taxon>Blastochloris</taxon>
    </lineage>
</organism>
<proteinExistence type="predicted"/>
<dbReference type="STRING" id="1079.BVIR_1862"/>
<dbReference type="OrthoDB" id="33037at2"/>
<reference evidence="1" key="1">
    <citation type="journal article" date="2015" name="Genome Announc.">
        <title>Complete Genome Sequence of the Bacteriochlorophyll b-Producing Photosynthetic Bacterium Blastochloris viridis.</title>
        <authorList>
            <person name="Tsukatani Y."/>
            <person name="Hirose Y."/>
            <person name="Harada J."/>
            <person name="Misawa N."/>
            <person name="Mori K."/>
            <person name="Inoue K."/>
            <person name="Tamiaki H."/>
        </authorList>
    </citation>
    <scope>NUCLEOTIDE SEQUENCE [LARGE SCALE GENOMIC DNA]</scope>
    <source>
        <strain evidence="1">DSM 133</strain>
    </source>
</reference>